<dbReference type="RefSeq" id="WP_021584525.1">
    <property type="nucleotide sequence ID" value="NZ_AWET01000044.1"/>
</dbReference>
<dbReference type="SUPFAM" id="SSF50998">
    <property type="entry name" value="Quinoprotein alcohol dehydrogenase-like"/>
    <property type="match status" value="1"/>
</dbReference>
<dbReference type="Gene3D" id="2.130.10.10">
    <property type="entry name" value="YVTN repeat-like/Quinoprotein amine dehydrogenase"/>
    <property type="match status" value="1"/>
</dbReference>
<proteinExistence type="predicted"/>
<dbReference type="AlphaFoldDB" id="U2MBM0"/>
<comment type="caution">
    <text evidence="2">The sequence shown here is derived from an EMBL/GenBank/DDBJ whole genome shotgun (WGS) entry which is preliminary data.</text>
</comment>
<dbReference type="PROSITE" id="PS51257">
    <property type="entry name" value="PROKAR_LIPOPROTEIN"/>
    <property type="match status" value="1"/>
</dbReference>
<organism evidence="2 3">
    <name type="scientific">Hoylesella pleuritidis F0068</name>
    <dbReference type="NCBI Taxonomy" id="1081904"/>
    <lineage>
        <taxon>Bacteria</taxon>
        <taxon>Pseudomonadati</taxon>
        <taxon>Bacteroidota</taxon>
        <taxon>Bacteroidia</taxon>
        <taxon>Bacteroidales</taxon>
        <taxon>Prevotellaceae</taxon>
        <taxon>Hoylesella</taxon>
    </lineage>
</organism>
<dbReference type="InterPro" id="IPR031815">
    <property type="entry name" value="DUF5074"/>
</dbReference>
<evidence type="ECO:0000256" key="1">
    <source>
        <dbReference type="SAM" id="SignalP"/>
    </source>
</evidence>
<dbReference type="PATRIC" id="fig|1081904.3.peg.1924"/>
<name>U2MBM0_9BACT</name>
<keyword evidence="3" id="KW-1185">Reference proteome</keyword>
<dbReference type="Pfam" id="PF16819">
    <property type="entry name" value="DUF5074"/>
    <property type="match status" value="1"/>
</dbReference>
<reference evidence="2 3" key="1">
    <citation type="submission" date="2013-08" db="EMBL/GenBank/DDBJ databases">
        <authorList>
            <person name="Durkin A.S."/>
            <person name="Haft D.R."/>
            <person name="McCorrison J."/>
            <person name="Torralba M."/>
            <person name="Gillis M."/>
            <person name="Haft D.H."/>
            <person name="Methe B."/>
            <person name="Sutton G."/>
            <person name="Nelson K.E."/>
        </authorList>
    </citation>
    <scope>NUCLEOTIDE SEQUENCE [LARGE SCALE GENOMIC DNA]</scope>
    <source>
        <strain evidence="2 3">F0068</strain>
    </source>
</reference>
<protein>
    <submittedName>
        <fullName evidence="2">Cytochrome d1 heme domain protein</fullName>
    </submittedName>
</protein>
<feature type="signal peptide" evidence="1">
    <location>
        <begin position="1"/>
        <end position="19"/>
    </location>
</feature>
<feature type="chain" id="PRO_5004632448" evidence="1">
    <location>
        <begin position="20"/>
        <end position="355"/>
    </location>
</feature>
<dbReference type="InterPro" id="IPR015943">
    <property type="entry name" value="WD40/YVTN_repeat-like_dom_sf"/>
</dbReference>
<dbReference type="EMBL" id="AWET01000044">
    <property type="protein sequence ID" value="ERJ99069.1"/>
    <property type="molecule type" value="Genomic_DNA"/>
</dbReference>
<evidence type="ECO:0000313" key="2">
    <source>
        <dbReference type="EMBL" id="ERJ99069.1"/>
    </source>
</evidence>
<gene>
    <name evidence="2" type="ORF">HMPREF1218_1148</name>
</gene>
<keyword evidence="1" id="KW-0732">Signal</keyword>
<evidence type="ECO:0000313" key="3">
    <source>
        <dbReference type="Proteomes" id="UP000016600"/>
    </source>
</evidence>
<sequence length="355" mass="38648">MKKYVLNFLWLFIALSVITSCSDDDNKGRREPVTVTDGVFVLNQGNFYSKIDGSLDYLNYSTNIITRDAFKRINGRSLGGTPNDAVIVGGKMYVAVADENRVEILDVKTLKAVTPVRIKSPRALVADNRFVYVTSYDGTVSKINASTGKIVATSVKIGANLEGITILNGRLYVCNAYNPDYTYNTNVVKLSASDLSKQTDITVAANPNRILNDGTNVYVISWGNYKDVSPCLQKIDPTDKVTKLADGATYMAYRQGKIYLVSNAFSKPTYTVYDLAKSATSTFTEGKELFTPYAIGVDPVTGKVFITSYSKDPDTGKTSYTTDGYIVEYASTGASLGKFSVGIGPGTLLFASHEE</sequence>
<accession>U2MBM0</accession>
<dbReference type="InterPro" id="IPR011047">
    <property type="entry name" value="Quinoprotein_ADH-like_sf"/>
</dbReference>
<dbReference type="Proteomes" id="UP000016600">
    <property type="component" value="Unassembled WGS sequence"/>
</dbReference>